<dbReference type="Gene3D" id="1.10.60.10">
    <property type="entry name" value="Iron dependent repressor, metal binding and dimerisation domain"/>
    <property type="match status" value="1"/>
</dbReference>
<dbReference type="SMART" id="SM00529">
    <property type="entry name" value="HTH_DTXR"/>
    <property type="match status" value="1"/>
</dbReference>
<dbReference type="Pfam" id="PF02742">
    <property type="entry name" value="Fe_dep_repr_C"/>
    <property type="match status" value="1"/>
</dbReference>
<evidence type="ECO:0000256" key="4">
    <source>
        <dbReference type="ARBA" id="ARBA00022386"/>
    </source>
</evidence>
<dbReference type="InterPro" id="IPR036388">
    <property type="entry name" value="WH-like_DNA-bd_sf"/>
</dbReference>
<dbReference type="InterPro" id="IPR022689">
    <property type="entry name" value="Iron_dep_repressor"/>
</dbReference>
<evidence type="ECO:0000256" key="8">
    <source>
        <dbReference type="ARBA" id="ARBA00023125"/>
    </source>
</evidence>
<keyword evidence="6" id="KW-0678">Repressor</keyword>
<dbReference type="GO" id="GO:0003677">
    <property type="term" value="F:DNA binding"/>
    <property type="evidence" value="ECO:0007669"/>
    <property type="project" value="UniProtKB-KW"/>
</dbReference>
<evidence type="ECO:0000256" key="1">
    <source>
        <dbReference type="ARBA" id="ARBA00004496"/>
    </source>
</evidence>
<dbReference type="InterPro" id="IPR022687">
    <property type="entry name" value="HTH_DTXR"/>
</dbReference>
<dbReference type="Gene3D" id="1.10.10.10">
    <property type="entry name" value="Winged helix-like DNA-binding domain superfamily/Winged helix DNA-binding domain"/>
    <property type="match status" value="1"/>
</dbReference>
<dbReference type="InterPro" id="IPR050536">
    <property type="entry name" value="DtxR_MntR_Metal-Reg"/>
</dbReference>
<evidence type="ECO:0000259" key="14">
    <source>
        <dbReference type="PROSITE" id="PS50944"/>
    </source>
</evidence>
<keyword evidence="5" id="KW-0963">Cytoplasm</keyword>
<dbReference type="PANTHER" id="PTHR33238">
    <property type="entry name" value="IRON (METAL) DEPENDENT REPRESSOR, DTXR FAMILY"/>
    <property type="match status" value="1"/>
</dbReference>
<feature type="domain" description="HTH dtxR-type" evidence="14">
    <location>
        <begin position="26"/>
        <end position="86"/>
    </location>
</feature>
<dbReference type="InterPro" id="IPR036390">
    <property type="entry name" value="WH_DNA-bd_sf"/>
</dbReference>
<evidence type="ECO:0000256" key="11">
    <source>
        <dbReference type="ARBA" id="ARBA00023211"/>
    </source>
</evidence>
<keyword evidence="7" id="KW-0805">Transcription regulation</keyword>
<proteinExistence type="inferred from homology"/>
<name>A0A0A0D9I7_9PROT</name>
<comment type="subcellular location">
    <subcellularLocation>
        <location evidence="1">Cytoplasm</location>
    </subcellularLocation>
</comment>
<keyword evidence="11" id="KW-0464">Manganese</keyword>
<evidence type="ECO:0000256" key="6">
    <source>
        <dbReference type="ARBA" id="ARBA00022491"/>
    </source>
</evidence>
<comment type="subunit">
    <text evidence="3">Homodimer.</text>
</comment>
<dbReference type="PROSITE" id="PS50944">
    <property type="entry name" value="HTH_DTXR"/>
    <property type="match status" value="1"/>
</dbReference>
<reference evidence="15 16" key="1">
    <citation type="submission" date="2014-01" db="EMBL/GenBank/DDBJ databases">
        <title>Genome sequence determination for a cystic fibrosis isolate, Inquilinus limosus.</title>
        <authorList>
            <person name="Pino M."/>
            <person name="Di Conza J."/>
            <person name="Gutkind G."/>
        </authorList>
    </citation>
    <scope>NUCLEOTIDE SEQUENCE [LARGE SCALE GENOMIC DNA]</scope>
    <source>
        <strain evidence="15 16">MP06</strain>
    </source>
</reference>
<accession>A0A0A0D9I7</accession>
<evidence type="ECO:0000256" key="2">
    <source>
        <dbReference type="ARBA" id="ARBA00007871"/>
    </source>
</evidence>
<dbReference type="GO" id="GO:0046914">
    <property type="term" value="F:transition metal ion binding"/>
    <property type="evidence" value="ECO:0007669"/>
    <property type="project" value="InterPro"/>
</dbReference>
<evidence type="ECO:0000313" key="16">
    <source>
        <dbReference type="Proteomes" id="UP000029995"/>
    </source>
</evidence>
<keyword evidence="10" id="KW-0804">Transcription</keyword>
<evidence type="ECO:0000256" key="13">
    <source>
        <dbReference type="ARBA" id="ARBA00032593"/>
    </source>
</evidence>
<gene>
    <name evidence="15" type="ORF">P409_09675</name>
</gene>
<dbReference type="PANTHER" id="PTHR33238:SF11">
    <property type="entry name" value="TRANSCRIPTIONAL REGULATOR MNTR"/>
    <property type="match status" value="1"/>
</dbReference>
<evidence type="ECO:0000313" key="15">
    <source>
        <dbReference type="EMBL" id="KGM34533.1"/>
    </source>
</evidence>
<dbReference type="EMBL" id="JANX01000086">
    <property type="protein sequence ID" value="KGM34533.1"/>
    <property type="molecule type" value="Genomic_DNA"/>
</dbReference>
<dbReference type="AlphaFoldDB" id="A0A0A0D9I7"/>
<dbReference type="OrthoDB" id="9791355at2"/>
<dbReference type="RefSeq" id="WP_034834819.1">
    <property type="nucleotide sequence ID" value="NZ_JANX01000086.1"/>
</dbReference>
<evidence type="ECO:0000256" key="3">
    <source>
        <dbReference type="ARBA" id="ARBA00011738"/>
    </source>
</evidence>
<protein>
    <recommendedName>
        <fullName evidence="4">Transcriptional regulator MntR</fullName>
    </recommendedName>
    <alternativeName>
        <fullName evidence="13">Manganese transport regulator</fullName>
    </alternativeName>
</protein>
<comment type="function">
    <text evidence="12">In the presence of manganese, represses expression of mntH and mntS. Up-regulates expression of mntP.</text>
</comment>
<dbReference type="Pfam" id="PF01325">
    <property type="entry name" value="Fe_dep_repress"/>
    <property type="match status" value="1"/>
</dbReference>
<evidence type="ECO:0000256" key="9">
    <source>
        <dbReference type="ARBA" id="ARBA00023159"/>
    </source>
</evidence>
<evidence type="ECO:0000256" key="12">
    <source>
        <dbReference type="ARBA" id="ARBA00025185"/>
    </source>
</evidence>
<evidence type="ECO:0000256" key="5">
    <source>
        <dbReference type="ARBA" id="ARBA00022490"/>
    </source>
</evidence>
<keyword evidence="8" id="KW-0238">DNA-binding</keyword>
<dbReference type="SUPFAM" id="SSF46785">
    <property type="entry name" value="Winged helix' DNA-binding domain"/>
    <property type="match status" value="1"/>
</dbReference>
<dbReference type="GO" id="GO:0046983">
    <property type="term" value="F:protein dimerization activity"/>
    <property type="evidence" value="ECO:0007669"/>
    <property type="project" value="InterPro"/>
</dbReference>
<keyword evidence="9" id="KW-0010">Activator</keyword>
<comment type="similarity">
    <text evidence="2">Belongs to the DtxR/MntR family.</text>
</comment>
<dbReference type="InterPro" id="IPR036421">
    <property type="entry name" value="Fe_dep_repressor_sf"/>
</dbReference>
<dbReference type="Proteomes" id="UP000029995">
    <property type="component" value="Unassembled WGS sequence"/>
</dbReference>
<dbReference type="NCBIfam" id="NF008273">
    <property type="entry name" value="PRK11050.1"/>
    <property type="match status" value="1"/>
</dbReference>
<organism evidence="15 16">
    <name type="scientific">Inquilinus limosus MP06</name>
    <dbReference type="NCBI Taxonomy" id="1398085"/>
    <lineage>
        <taxon>Bacteria</taxon>
        <taxon>Pseudomonadati</taxon>
        <taxon>Pseudomonadota</taxon>
        <taxon>Alphaproteobacteria</taxon>
        <taxon>Rhodospirillales</taxon>
        <taxon>Rhodospirillaceae</taxon>
        <taxon>Inquilinus</taxon>
    </lineage>
</organism>
<evidence type="ECO:0000256" key="7">
    <source>
        <dbReference type="ARBA" id="ARBA00023015"/>
    </source>
</evidence>
<sequence length="144" mass="16000">MTEQDRPTDTGLQAAGFSRVRQARQSETAEDYVEMIAELIDSQGEARIVELAERFGVAHATVNKTIARLQREGLVSARPYRSIFLTDAGREMADACRRRHRIVVEFLKSIGVSAEVAEIDAEGIEHHVSAETLAAFERLVTMKA</sequence>
<comment type="caution">
    <text evidence="15">The sequence shown here is derived from an EMBL/GenBank/DDBJ whole genome shotgun (WGS) entry which is preliminary data.</text>
</comment>
<dbReference type="GO" id="GO:0005737">
    <property type="term" value="C:cytoplasm"/>
    <property type="evidence" value="ECO:0007669"/>
    <property type="project" value="UniProtKB-SubCell"/>
</dbReference>
<dbReference type="GO" id="GO:0003700">
    <property type="term" value="F:DNA-binding transcription factor activity"/>
    <property type="evidence" value="ECO:0007669"/>
    <property type="project" value="InterPro"/>
</dbReference>
<dbReference type="InterPro" id="IPR001367">
    <property type="entry name" value="Fe_dep_repressor"/>
</dbReference>
<evidence type="ECO:0000256" key="10">
    <source>
        <dbReference type="ARBA" id="ARBA00023163"/>
    </source>
</evidence>